<dbReference type="PANTHER" id="PTHR33607">
    <property type="entry name" value="ENDONUCLEASE-1"/>
    <property type="match status" value="1"/>
</dbReference>
<evidence type="ECO:0000313" key="4">
    <source>
        <dbReference type="Proteomes" id="UP000500686"/>
    </source>
</evidence>
<dbReference type="SUPFAM" id="SSF54060">
    <property type="entry name" value="His-Me finger endonucleases"/>
    <property type="match status" value="1"/>
</dbReference>
<accession>A0A6M4JBG1</accession>
<dbReference type="InterPro" id="IPR007346">
    <property type="entry name" value="Endonuclease-I"/>
</dbReference>
<dbReference type="KEGG" id="mmir:HLA87_00850"/>
<name>A0A6M4JBG1_9MOLU</name>
<dbReference type="EMBL" id="CP053096">
    <property type="protein sequence ID" value="QJR43346.1"/>
    <property type="molecule type" value="Genomic_DNA"/>
</dbReference>
<keyword evidence="2" id="KW-0378">Hydrolase</keyword>
<dbReference type="Pfam" id="PF04231">
    <property type="entry name" value="Endonuclease_1"/>
    <property type="match status" value="1"/>
</dbReference>
<reference evidence="3 4" key="1">
    <citation type="submission" date="2020-05" db="EMBL/GenBank/DDBJ databases">
        <title>Novel Mycoplasma species detected in Mirounga angustirostris (northern elephant seal) from the USA.</title>
        <authorList>
            <person name="Volokhov D.V."/>
        </authorList>
    </citation>
    <scope>NUCLEOTIDE SEQUENCE [LARGE SCALE GENOMIC DNA]</scope>
    <source>
        <strain evidence="3 4">Mirounga ES2806-GEN</strain>
    </source>
</reference>
<gene>
    <name evidence="3" type="ORF">HLA87_00850</name>
</gene>
<dbReference type="PANTHER" id="PTHR33607:SF2">
    <property type="entry name" value="ENDONUCLEASE-1"/>
    <property type="match status" value="1"/>
</dbReference>
<evidence type="ECO:0000256" key="2">
    <source>
        <dbReference type="ARBA" id="ARBA00022801"/>
    </source>
</evidence>
<organism evidence="3 4">
    <name type="scientific">Mycoplasma miroungigenitalium</name>
    <dbReference type="NCBI Taxonomy" id="754515"/>
    <lineage>
        <taxon>Bacteria</taxon>
        <taxon>Bacillati</taxon>
        <taxon>Mycoplasmatota</taxon>
        <taxon>Mollicutes</taxon>
        <taxon>Mycoplasmataceae</taxon>
        <taxon>Mycoplasma</taxon>
    </lineage>
</organism>
<evidence type="ECO:0000313" key="3">
    <source>
        <dbReference type="EMBL" id="QJR43346.1"/>
    </source>
</evidence>
<dbReference type="InterPro" id="IPR044925">
    <property type="entry name" value="His-Me_finger_sf"/>
</dbReference>
<evidence type="ECO:0000256" key="1">
    <source>
        <dbReference type="ARBA" id="ARBA00022722"/>
    </source>
</evidence>
<sequence>MEVINEFKGDVARAILYFWITYKNYPKKQITKTKDSRRVWTNKSINPNYLKQYLEWSDSDPITQFDLDRNNGIYKHQHNRNPFIDYPKLIDVVFKNDTKFVFKNLGFAKKLVF</sequence>
<proteinExistence type="predicted"/>
<dbReference type="GO" id="GO:0004518">
    <property type="term" value="F:nuclease activity"/>
    <property type="evidence" value="ECO:0007669"/>
    <property type="project" value="UniProtKB-KW"/>
</dbReference>
<keyword evidence="4" id="KW-1185">Reference proteome</keyword>
<dbReference type="Proteomes" id="UP000500686">
    <property type="component" value="Chromosome"/>
</dbReference>
<keyword evidence="1" id="KW-0540">Nuclease</keyword>
<dbReference type="AlphaFoldDB" id="A0A6M4JBG1"/>
<protein>
    <submittedName>
        <fullName evidence="3">Uncharacterized protein</fullName>
    </submittedName>
</protein>
<dbReference type="GO" id="GO:0016787">
    <property type="term" value="F:hydrolase activity"/>
    <property type="evidence" value="ECO:0007669"/>
    <property type="project" value="UniProtKB-KW"/>
</dbReference>